<reference evidence="2 3" key="1">
    <citation type="submission" date="2018-12" db="EMBL/GenBank/DDBJ databases">
        <authorList>
            <consortium name="Pathogen Informatics"/>
        </authorList>
    </citation>
    <scope>NUCLEOTIDE SEQUENCE [LARGE SCALE GENOMIC DNA]</scope>
    <source>
        <strain evidence="2 3">NCTC13652</strain>
    </source>
</reference>
<evidence type="ECO:0000313" key="2">
    <source>
        <dbReference type="EMBL" id="VEI04566.1"/>
    </source>
</evidence>
<evidence type="ECO:0000313" key="3">
    <source>
        <dbReference type="Proteomes" id="UP000277858"/>
    </source>
</evidence>
<keyword evidence="3" id="KW-1185">Reference proteome</keyword>
<feature type="transmembrane region" description="Helical" evidence="1">
    <location>
        <begin position="67"/>
        <end position="83"/>
    </location>
</feature>
<evidence type="ECO:0000256" key="1">
    <source>
        <dbReference type="SAM" id="Phobius"/>
    </source>
</evidence>
<feature type="transmembrane region" description="Helical" evidence="1">
    <location>
        <begin position="89"/>
        <end position="107"/>
    </location>
</feature>
<accession>A0A448P2Y3</accession>
<protein>
    <submittedName>
        <fullName evidence="2">Uncharacterized protein</fullName>
    </submittedName>
</protein>
<gene>
    <name evidence="2" type="ORF">NCTC13652_02798</name>
</gene>
<dbReference type="STRING" id="1122997.GCA_000425285_01619"/>
<keyword evidence="1" id="KW-1133">Transmembrane helix</keyword>
<keyword evidence="1" id="KW-0472">Membrane</keyword>
<dbReference type="AlphaFoldDB" id="A0A448P2Y3"/>
<sequence length="135" mass="14718">MGPGAIWLFGIGVIWWASRGASDSALGAVMQTFALGLAAGDWVPMVLLPVAGGVLTMTMRTGHQVDRWLFTALSAAWLAWFWRNVHFPLTPTWLTAALVVVAVTLTWSRTMNAWVAMVGMWEMDRAGLTPESNGQ</sequence>
<dbReference type="Proteomes" id="UP000277858">
    <property type="component" value="Chromosome"/>
</dbReference>
<keyword evidence="1" id="KW-0812">Transmembrane</keyword>
<organism evidence="2 3">
    <name type="scientific">Acidipropionibacterium jensenii</name>
    <dbReference type="NCBI Taxonomy" id="1749"/>
    <lineage>
        <taxon>Bacteria</taxon>
        <taxon>Bacillati</taxon>
        <taxon>Actinomycetota</taxon>
        <taxon>Actinomycetes</taxon>
        <taxon>Propionibacteriales</taxon>
        <taxon>Propionibacteriaceae</taxon>
        <taxon>Acidipropionibacterium</taxon>
    </lineage>
</organism>
<name>A0A448P2Y3_9ACTN</name>
<dbReference type="EMBL" id="LR134473">
    <property type="protein sequence ID" value="VEI04566.1"/>
    <property type="molecule type" value="Genomic_DNA"/>
</dbReference>
<proteinExistence type="predicted"/>
<feature type="transmembrane region" description="Helical" evidence="1">
    <location>
        <begin position="30"/>
        <end position="55"/>
    </location>
</feature>